<reference evidence="3" key="1">
    <citation type="journal article" date="2021" name="New Phytol.">
        <title>Evolutionary innovations through gain and loss of genes in the ectomycorrhizal Boletales.</title>
        <authorList>
            <person name="Wu G."/>
            <person name="Miyauchi S."/>
            <person name="Morin E."/>
            <person name="Kuo A."/>
            <person name="Drula E."/>
            <person name="Varga T."/>
            <person name="Kohler A."/>
            <person name="Feng B."/>
            <person name="Cao Y."/>
            <person name="Lipzen A."/>
            <person name="Daum C."/>
            <person name="Hundley H."/>
            <person name="Pangilinan J."/>
            <person name="Johnson J."/>
            <person name="Barry K."/>
            <person name="LaButti K."/>
            <person name="Ng V."/>
            <person name="Ahrendt S."/>
            <person name="Min B."/>
            <person name="Choi I.G."/>
            <person name="Park H."/>
            <person name="Plett J.M."/>
            <person name="Magnuson J."/>
            <person name="Spatafora J.W."/>
            <person name="Nagy L.G."/>
            <person name="Henrissat B."/>
            <person name="Grigoriev I.V."/>
            <person name="Yang Z.L."/>
            <person name="Xu J."/>
            <person name="Martin F.M."/>
        </authorList>
    </citation>
    <scope>NUCLEOTIDE SEQUENCE</scope>
    <source>
        <strain evidence="3">KKN 215</strain>
    </source>
</reference>
<keyword evidence="2" id="KW-0732">Signal</keyword>
<keyword evidence="4" id="KW-1185">Reference proteome</keyword>
<feature type="compositionally biased region" description="Basic and acidic residues" evidence="1">
    <location>
        <begin position="252"/>
        <end position="287"/>
    </location>
</feature>
<feature type="signal peptide" evidence="2">
    <location>
        <begin position="1"/>
        <end position="25"/>
    </location>
</feature>
<evidence type="ECO:0000313" key="3">
    <source>
        <dbReference type="EMBL" id="KAH8101230.1"/>
    </source>
</evidence>
<sequence length="394" mass="44231">MFNFRLPGTSFLLVLIVDVVPYARKQIGVLEVTRRECRECKNADQTSSQPPTSQLIATRKLPPTPRTDLATLAIRVSRPLMNVSLRLCTLKKRNAVVEGLIQGSKSPRSQSRLCLTGNLRRHAVANLTYETQAHVHNSVMPHCSCTISRVRFNGLRLCSVNINEESEILGGHSLVVSFRALVAKYNRSELDEDLFLSITEANPCYGHPQLELEGEGTTIIDDDAILGLKNIRSVHIEMSSSNKKNTWGNTKWAREQEKDPSYGDKTRPGNMTKEPEKDGMRPSREATETQGSTKPAASRLLLMPMTTSALASAKMSVSKSQYQRLYRADPDRRLTRFPGVNDNELYGLCSKLFGRYGTAWRKAILSATFTKFFASESDDPKTTTDQIVWMWNED</sequence>
<feature type="chain" id="PRO_5035454328" evidence="2">
    <location>
        <begin position="26"/>
        <end position="394"/>
    </location>
</feature>
<evidence type="ECO:0000256" key="1">
    <source>
        <dbReference type="SAM" id="MobiDB-lite"/>
    </source>
</evidence>
<comment type="caution">
    <text evidence="3">The sequence shown here is derived from an EMBL/GenBank/DDBJ whole genome shotgun (WGS) entry which is preliminary data.</text>
</comment>
<feature type="region of interest" description="Disordered" evidence="1">
    <location>
        <begin position="240"/>
        <end position="298"/>
    </location>
</feature>
<evidence type="ECO:0000313" key="4">
    <source>
        <dbReference type="Proteomes" id="UP000813824"/>
    </source>
</evidence>
<organism evidence="3 4">
    <name type="scientific">Cristinia sonorae</name>
    <dbReference type="NCBI Taxonomy" id="1940300"/>
    <lineage>
        <taxon>Eukaryota</taxon>
        <taxon>Fungi</taxon>
        <taxon>Dikarya</taxon>
        <taxon>Basidiomycota</taxon>
        <taxon>Agaricomycotina</taxon>
        <taxon>Agaricomycetes</taxon>
        <taxon>Agaricomycetidae</taxon>
        <taxon>Agaricales</taxon>
        <taxon>Pleurotineae</taxon>
        <taxon>Stephanosporaceae</taxon>
        <taxon>Cristinia</taxon>
    </lineage>
</organism>
<accession>A0A8K0UP10</accession>
<protein>
    <submittedName>
        <fullName evidence="3">Uncharacterized protein</fullName>
    </submittedName>
</protein>
<dbReference type="EMBL" id="JAEVFJ010000013">
    <property type="protein sequence ID" value="KAH8101230.1"/>
    <property type="molecule type" value="Genomic_DNA"/>
</dbReference>
<feature type="compositionally biased region" description="Polar residues" evidence="1">
    <location>
        <begin position="240"/>
        <end position="249"/>
    </location>
</feature>
<dbReference type="Proteomes" id="UP000813824">
    <property type="component" value="Unassembled WGS sequence"/>
</dbReference>
<proteinExistence type="predicted"/>
<gene>
    <name evidence="3" type="ORF">BXZ70DRAFT_906866</name>
</gene>
<dbReference type="AlphaFoldDB" id="A0A8K0UP10"/>
<name>A0A8K0UP10_9AGAR</name>
<evidence type="ECO:0000256" key="2">
    <source>
        <dbReference type="SAM" id="SignalP"/>
    </source>
</evidence>